<dbReference type="Pfam" id="PF00665">
    <property type="entry name" value="rve"/>
    <property type="match status" value="1"/>
</dbReference>
<dbReference type="Gene3D" id="3.30.420.10">
    <property type="entry name" value="Ribonuclease H-like superfamily/Ribonuclease H"/>
    <property type="match status" value="1"/>
</dbReference>
<keyword evidence="3" id="KW-1185">Reference proteome</keyword>
<proteinExistence type="predicted"/>
<evidence type="ECO:0000259" key="1">
    <source>
        <dbReference type="PROSITE" id="PS50994"/>
    </source>
</evidence>
<dbReference type="InterPro" id="IPR036397">
    <property type="entry name" value="RNaseH_sf"/>
</dbReference>
<sequence length="180" mass="20817">MEEVLTMSKRLEGQDDPMFMAICRLGMDVIGPCTPPSSKGHRYILVATDYFSKWAEAIALRDVKRDTVADFIRTHIIYRFGVPESIIADSAKYFKEGALYKLCAKYNIKYNHSSRYHAPANGLAEAFNKTLCKILKKMVDKNKRSWNKRLFEAFWAYRTTFRTSTRPPHMRVQKQGSFTG</sequence>
<dbReference type="EMBL" id="JAVXUP010000260">
    <property type="protein sequence ID" value="KAK3032703.1"/>
    <property type="molecule type" value="Genomic_DNA"/>
</dbReference>
<dbReference type="Proteomes" id="UP001188597">
    <property type="component" value="Unassembled WGS sequence"/>
</dbReference>
<comment type="caution">
    <text evidence="2">The sequence shown here is derived from an EMBL/GenBank/DDBJ whole genome shotgun (WGS) entry which is preliminary data.</text>
</comment>
<accession>A0AA88WRI9</accession>
<evidence type="ECO:0000313" key="3">
    <source>
        <dbReference type="Proteomes" id="UP001188597"/>
    </source>
</evidence>
<dbReference type="PROSITE" id="PS50994">
    <property type="entry name" value="INTEGRASE"/>
    <property type="match status" value="1"/>
</dbReference>
<reference evidence="2" key="1">
    <citation type="submission" date="2022-12" db="EMBL/GenBank/DDBJ databases">
        <title>Draft genome assemblies for two species of Escallonia (Escalloniales).</title>
        <authorList>
            <person name="Chanderbali A."/>
            <person name="Dervinis C."/>
            <person name="Anghel I."/>
            <person name="Soltis D."/>
            <person name="Soltis P."/>
            <person name="Zapata F."/>
        </authorList>
    </citation>
    <scope>NUCLEOTIDE SEQUENCE</scope>
    <source>
        <strain evidence="2">UCBG64.0493</strain>
        <tissue evidence="2">Leaf</tissue>
    </source>
</reference>
<feature type="domain" description="Integrase catalytic" evidence="1">
    <location>
        <begin position="13"/>
        <end position="175"/>
    </location>
</feature>
<name>A0AA88WRI9_9ASTE</name>
<evidence type="ECO:0000313" key="2">
    <source>
        <dbReference type="EMBL" id="KAK3032703.1"/>
    </source>
</evidence>
<dbReference type="PANTHER" id="PTHR37984:SF5">
    <property type="entry name" value="PROTEIN NYNRIN-LIKE"/>
    <property type="match status" value="1"/>
</dbReference>
<dbReference type="InterPro" id="IPR001584">
    <property type="entry name" value="Integrase_cat-core"/>
</dbReference>
<dbReference type="InterPro" id="IPR050951">
    <property type="entry name" value="Retrovirus_Pol_polyprotein"/>
</dbReference>
<dbReference type="AlphaFoldDB" id="A0AA88WRI9"/>
<dbReference type="GO" id="GO:0015074">
    <property type="term" value="P:DNA integration"/>
    <property type="evidence" value="ECO:0007669"/>
    <property type="project" value="InterPro"/>
</dbReference>
<dbReference type="PANTHER" id="PTHR37984">
    <property type="entry name" value="PROTEIN CBG26694"/>
    <property type="match status" value="1"/>
</dbReference>
<dbReference type="InterPro" id="IPR012337">
    <property type="entry name" value="RNaseH-like_sf"/>
</dbReference>
<protein>
    <recommendedName>
        <fullName evidence="1">Integrase catalytic domain-containing protein</fullName>
    </recommendedName>
</protein>
<gene>
    <name evidence="2" type="ORF">RJ639_036767</name>
</gene>
<organism evidence="2 3">
    <name type="scientific">Escallonia herrerae</name>
    <dbReference type="NCBI Taxonomy" id="1293975"/>
    <lineage>
        <taxon>Eukaryota</taxon>
        <taxon>Viridiplantae</taxon>
        <taxon>Streptophyta</taxon>
        <taxon>Embryophyta</taxon>
        <taxon>Tracheophyta</taxon>
        <taxon>Spermatophyta</taxon>
        <taxon>Magnoliopsida</taxon>
        <taxon>eudicotyledons</taxon>
        <taxon>Gunneridae</taxon>
        <taxon>Pentapetalae</taxon>
        <taxon>asterids</taxon>
        <taxon>campanulids</taxon>
        <taxon>Escalloniales</taxon>
        <taxon>Escalloniaceae</taxon>
        <taxon>Escallonia</taxon>
    </lineage>
</organism>
<dbReference type="SUPFAM" id="SSF53098">
    <property type="entry name" value="Ribonuclease H-like"/>
    <property type="match status" value="1"/>
</dbReference>
<dbReference type="GO" id="GO:0003676">
    <property type="term" value="F:nucleic acid binding"/>
    <property type="evidence" value="ECO:0007669"/>
    <property type="project" value="InterPro"/>
</dbReference>